<evidence type="ECO:0000256" key="9">
    <source>
        <dbReference type="SAM" id="MobiDB-lite"/>
    </source>
</evidence>
<dbReference type="Gene3D" id="3.50.50.60">
    <property type="entry name" value="FAD/NAD(P)-binding domain"/>
    <property type="match status" value="1"/>
</dbReference>
<dbReference type="CDD" id="cd12148">
    <property type="entry name" value="fungal_TF_MHR"/>
    <property type="match status" value="1"/>
</dbReference>
<evidence type="ECO:0000256" key="2">
    <source>
        <dbReference type="ARBA" id="ARBA00007992"/>
    </source>
</evidence>
<keyword evidence="12" id="KW-1185">Reference proteome</keyword>
<gene>
    <name evidence="11" type="ORF">M440DRAFT_1386843</name>
</gene>
<dbReference type="SUPFAM" id="SSF54373">
    <property type="entry name" value="FAD-linked reductases, C-terminal domain"/>
    <property type="match status" value="1"/>
</dbReference>
<evidence type="ECO:0000256" key="1">
    <source>
        <dbReference type="ARBA" id="ARBA00001974"/>
    </source>
</evidence>
<dbReference type="Pfam" id="PF01494">
    <property type="entry name" value="FAD_binding_3"/>
    <property type="match status" value="1"/>
</dbReference>
<dbReference type="GO" id="GO:0006351">
    <property type="term" value="P:DNA-templated transcription"/>
    <property type="evidence" value="ECO:0007669"/>
    <property type="project" value="InterPro"/>
</dbReference>
<protein>
    <submittedName>
        <fullName evidence="11">FAD/NAD(P)-binding domain-containing protein</fullName>
    </submittedName>
</protein>
<feature type="compositionally biased region" description="Low complexity" evidence="9">
    <location>
        <begin position="601"/>
        <end position="611"/>
    </location>
</feature>
<dbReference type="PANTHER" id="PTHR46720:SF3">
    <property type="entry name" value="FAD-BINDING DOMAIN-CONTAINING PROTEIN-RELATED"/>
    <property type="match status" value="1"/>
</dbReference>
<feature type="region of interest" description="Disordered" evidence="9">
    <location>
        <begin position="510"/>
        <end position="545"/>
    </location>
</feature>
<dbReference type="GO" id="GO:0008270">
    <property type="term" value="F:zinc ion binding"/>
    <property type="evidence" value="ECO:0007669"/>
    <property type="project" value="InterPro"/>
</dbReference>
<keyword evidence="3" id="KW-0285">Flavoprotein</keyword>
<name>A0A2T4BPM0_TRILO</name>
<evidence type="ECO:0000256" key="4">
    <source>
        <dbReference type="ARBA" id="ARBA00022723"/>
    </source>
</evidence>
<dbReference type="InterPro" id="IPR036864">
    <property type="entry name" value="Zn2-C6_fun-type_DNA-bd_sf"/>
</dbReference>
<feature type="region of interest" description="Disordered" evidence="9">
    <location>
        <begin position="1131"/>
        <end position="1153"/>
    </location>
</feature>
<evidence type="ECO:0000256" key="5">
    <source>
        <dbReference type="ARBA" id="ARBA00022827"/>
    </source>
</evidence>
<evidence type="ECO:0000256" key="3">
    <source>
        <dbReference type="ARBA" id="ARBA00022630"/>
    </source>
</evidence>
<sequence>MPSQKLPFHVAIVGGGIGGLCAALSIHHHCPKDGSVVIDVYEQAPEYKEIGAGLGIGVNAAKLLHRIGVGEDLNKISGHRNGIWISFRRYDTGSEIVTVPVDDQQEIRQSPVHRAEFLTLLFDHVKKRNAATLHVNKKCIELKDQGNFVELCFADGSTTTADLVVGCDGIHSNIRSQFRSDNPKYSGRMCYRGLVPIKDLESWWPFPSYSISWLGPDKHFLAFPISRNTILNIVAFVYSDDDRTKESWTATGHRSEVQKEFESFDATVRKTISFMNEHPSKWILNDRDLLDQWVYGNGKIVLMGDAAHAMLPHQGAGAGQAIEDGYILGRAISDYLSTSSESDTQSLEKWMQLYQDVRLPRAQKAQETARQAGQVYEMQTPEMKGKSYEDCLPLVRDSLKDRMQWIWAGDIEAEYEAKRQRLMDQEAGANCRDSSGSKIDSVTERAVLARKPRCWGGQVGACWRPVRREKWWWQDEAWSRHVPALVFHGPIQFFTGQLCQSAHRVPFAPRTTSTVTGIEEKPRQTSSASDHKEGPRKRRRATVACRSCRQRKTKCDHIVPAQASDEMLRGMTKSAQVYIRSLERRVRNFEDVQRDANKYHQNQQQPQPAAQTISPVPSTSQYEATRMTPIQRPTRPSTWSSAHNQQLRPNVLPTTPDIFLSGKAGESFTQLILNAMNHPSVKLDSQSFSSPRDSSVDLRSSENLFSPPVNTREYLQVYFDFHHELTPIFHVPSIMAEFEQILSTRICSGNSHHVYILAILNMICALAAAHSRQRHGDSDTMSRKYYNTAMQLMQPNILSDWKIEKVQALLLGARYLQSSSYSDECWTVLGLAIRFAYDLELHRPPDPEQFDCIEQEVRKRVWYACFGLDKLFSMMYGRPAATSTATFSTPLPEDLDDDCIRPHRLLFPSVQTTSSMSFFLQVSKLYRILESTTLLGDQPTLADLVRLDEEFESWHAEIPNRLRIRDADLRGDERALILALRANMVCILIHRQSLVSGLSALSSIPSSTAVPAAKGWEGGRLRTSILQRSRQICVSTAEETVRLVAERHERTKNAMGPSWFNLYYLFTSILIIVSHVVDPDFQDDRTALMHLDQAVNMIRQMSVNHLCAQRAYAFLQQLLGLLDQTMPEDRRRSLDRCSTPPPAMTGSNRGTAEATMYSNCPTMGADEAMEDGAVDLWSLWDTTQDLTMDLGSQLELHSSLGSSTWSWGVDNPGAESLMQTPPALGGIPG</sequence>
<dbReference type="InterPro" id="IPR051104">
    <property type="entry name" value="FAD_monoxygenase"/>
</dbReference>
<keyword evidence="4" id="KW-0479">Metal-binding</keyword>
<dbReference type="STRING" id="983965.A0A2T4BPM0"/>
<reference evidence="11 12" key="1">
    <citation type="submission" date="2016-07" db="EMBL/GenBank/DDBJ databases">
        <title>Multiple horizontal gene transfer events from other fungi enriched the ability of initially mycotrophic Trichoderma (Ascomycota) to feed on dead plant biomass.</title>
        <authorList>
            <consortium name="DOE Joint Genome Institute"/>
            <person name="Aerts A."/>
            <person name="Atanasova L."/>
            <person name="Chenthamara K."/>
            <person name="Zhang J."/>
            <person name="Grujic M."/>
            <person name="Henrissat B."/>
            <person name="Kuo A."/>
            <person name="Salamov A."/>
            <person name="Lipzen A."/>
            <person name="Labutti K."/>
            <person name="Barry K."/>
            <person name="Miao Y."/>
            <person name="Rahimi M.J."/>
            <person name="Shen Q."/>
            <person name="Grigoriev I.V."/>
            <person name="Kubicek C.P."/>
            <person name="Druzhinina I.S."/>
        </authorList>
    </citation>
    <scope>NUCLEOTIDE SEQUENCE [LARGE SCALE GENOMIC DNA]</scope>
    <source>
        <strain evidence="11 12">ATCC 18648</strain>
    </source>
</reference>
<dbReference type="GO" id="GO:0044550">
    <property type="term" value="P:secondary metabolite biosynthetic process"/>
    <property type="evidence" value="ECO:0007669"/>
    <property type="project" value="TreeGrafter"/>
</dbReference>
<dbReference type="GO" id="GO:0071949">
    <property type="term" value="F:FAD binding"/>
    <property type="evidence" value="ECO:0007669"/>
    <property type="project" value="InterPro"/>
</dbReference>
<keyword evidence="5" id="KW-0274">FAD</keyword>
<dbReference type="Proteomes" id="UP000240760">
    <property type="component" value="Unassembled WGS sequence"/>
</dbReference>
<accession>A0A2T4BPM0</accession>
<comment type="similarity">
    <text evidence="2">Belongs to the paxM FAD-dependent monooxygenase family.</text>
</comment>
<dbReference type="InterPro" id="IPR001138">
    <property type="entry name" value="Zn2Cys6_DnaBD"/>
</dbReference>
<dbReference type="InterPro" id="IPR036188">
    <property type="entry name" value="FAD/NAD-bd_sf"/>
</dbReference>
<feature type="compositionally biased region" description="Polar residues" evidence="9">
    <location>
        <begin position="634"/>
        <end position="648"/>
    </location>
</feature>
<dbReference type="PANTHER" id="PTHR46720">
    <property type="entry name" value="HYDROXYLASE, PUTATIVE (AFU_ORTHOLOGUE AFUA_3G01460)-RELATED"/>
    <property type="match status" value="1"/>
</dbReference>
<feature type="domain" description="Xylanolytic transcriptional activator regulatory" evidence="10">
    <location>
        <begin position="825"/>
        <end position="898"/>
    </location>
</feature>
<organism evidence="11 12">
    <name type="scientific">Trichoderma longibrachiatum ATCC 18648</name>
    <dbReference type="NCBI Taxonomy" id="983965"/>
    <lineage>
        <taxon>Eukaryota</taxon>
        <taxon>Fungi</taxon>
        <taxon>Dikarya</taxon>
        <taxon>Ascomycota</taxon>
        <taxon>Pezizomycotina</taxon>
        <taxon>Sordariomycetes</taxon>
        <taxon>Hypocreomycetidae</taxon>
        <taxon>Hypocreales</taxon>
        <taxon>Hypocreaceae</taxon>
        <taxon>Trichoderma</taxon>
    </lineage>
</organism>
<dbReference type="CDD" id="cd00067">
    <property type="entry name" value="GAL4"/>
    <property type="match status" value="1"/>
</dbReference>
<dbReference type="SUPFAM" id="SSF57701">
    <property type="entry name" value="Zn2/Cys6 DNA-binding domain"/>
    <property type="match status" value="1"/>
</dbReference>
<dbReference type="InterPro" id="IPR002938">
    <property type="entry name" value="FAD-bd"/>
</dbReference>
<keyword evidence="7" id="KW-0503">Monooxygenase</keyword>
<dbReference type="GO" id="GO:0000981">
    <property type="term" value="F:DNA-binding transcription factor activity, RNA polymerase II-specific"/>
    <property type="evidence" value="ECO:0007669"/>
    <property type="project" value="InterPro"/>
</dbReference>
<dbReference type="SUPFAM" id="SSF51905">
    <property type="entry name" value="FAD/NAD(P)-binding domain"/>
    <property type="match status" value="1"/>
</dbReference>
<feature type="region of interest" description="Disordered" evidence="9">
    <location>
        <begin position="598"/>
        <end position="650"/>
    </location>
</feature>
<comment type="cofactor">
    <cofactor evidence="1">
        <name>FAD</name>
        <dbReference type="ChEBI" id="CHEBI:57692"/>
    </cofactor>
</comment>
<dbReference type="Pfam" id="PF04082">
    <property type="entry name" value="Fungal_trans"/>
    <property type="match status" value="1"/>
</dbReference>
<evidence type="ECO:0000256" key="8">
    <source>
        <dbReference type="ARBA" id="ARBA00023242"/>
    </source>
</evidence>
<feature type="compositionally biased region" description="Polar residues" evidence="9">
    <location>
        <begin position="612"/>
        <end position="623"/>
    </location>
</feature>
<proteinExistence type="inferred from homology"/>
<dbReference type="PRINTS" id="PR00420">
    <property type="entry name" value="RNGMNOXGNASE"/>
</dbReference>
<evidence type="ECO:0000256" key="6">
    <source>
        <dbReference type="ARBA" id="ARBA00023002"/>
    </source>
</evidence>
<keyword evidence="6" id="KW-0560">Oxidoreductase</keyword>
<keyword evidence="8" id="KW-0539">Nucleus</keyword>
<dbReference type="SMART" id="SM00906">
    <property type="entry name" value="Fungal_trans"/>
    <property type="match status" value="1"/>
</dbReference>
<feature type="compositionally biased region" description="Basic and acidic residues" evidence="9">
    <location>
        <begin position="518"/>
        <end position="533"/>
    </location>
</feature>
<dbReference type="GO" id="GO:0004497">
    <property type="term" value="F:monooxygenase activity"/>
    <property type="evidence" value="ECO:0007669"/>
    <property type="project" value="UniProtKB-KW"/>
</dbReference>
<dbReference type="GO" id="GO:0003677">
    <property type="term" value="F:DNA binding"/>
    <property type="evidence" value="ECO:0007669"/>
    <property type="project" value="InterPro"/>
</dbReference>
<evidence type="ECO:0000313" key="11">
    <source>
        <dbReference type="EMBL" id="PTB71267.1"/>
    </source>
</evidence>
<dbReference type="AlphaFoldDB" id="A0A2T4BPM0"/>
<dbReference type="InterPro" id="IPR007219">
    <property type="entry name" value="XnlR_reg_dom"/>
</dbReference>
<evidence type="ECO:0000313" key="12">
    <source>
        <dbReference type="Proteomes" id="UP000240760"/>
    </source>
</evidence>
<evidence type="ECO:0000259" key="10">
    <source>
        <dbReference type="SMART" id="SM00906"/>
    </source>
</evidence>
<dbReference type="EMBL" id="KZ679150">
    <property type="protein sequence ID" value="PTB71267.1"/>
    <property type="molecule type" value="Genomic_DNA"/>
</dbReference>
<dbReference type="OrthoDB" id="3364175at2759"/>
<evidence type="ECO:0000256" key="7">
    <source>
        <dbReference type="ARBA" id="ARBA00023033"/>
    </source>
</evidence>